<dbReference type="SUPFAM" id="SSF53474">
    <property type="entry name" value="alpha/beta-Hydrolases"/>
    <property type="match status" value="1"/>
</dbReference>
<dbReference type="PANTHER" id="PTHR10655">
    <property type="entry name" value="LYSOPHOSPHOLIPASE-RELATED"/>
    <property type="match status" value="1"/>
</dbReference>
<dbReference type="GO" id="GO:0008474">
    <property type="term" value="F:palmitoyl-(protein) hydrolase activity"/>
    <property type="evidence" value="ECO:0007669"/>
    <property type="project" value="TreeGrafter"/>
</dbReference>
<sequence>MALESQGNDSEIKSEAIKKTSTYKPYKLPFIIAPKKEVKHSATVIVLHGLGDSGRGFADHDNIGTYLPKKYPFVKWVFLTSSYIPITCNGKQACTGWYDIISLVDRSKNTYEGKDKSFEYVSGIIEQEHSEHNIPYSRILLLGFSQGAAMSVYTSLRFHKCLGGVVCLCGYNLDFGLHKEKSITDKATNLHILLCHSKFDPIVQLKYGEILRDYLCKDMKFQHALWKATDVKGHTIDENIWTWVDEFIGKRFSV</sequence>
<dbReference type="InterPro" id="IPR050565">
    <property type="entry name" value="LYPA1-2/EST-like"/>
</dbReference>
<comment type="caution">
    <text evidence="4">The sequence shown here is derived from an EMBL/GenBank/DDBJ whole genome shotgun (WGS) entry which is preliminary data.</text>
</comment>
<dbReference type="EMBL" id="ASPP01020929">
    <property type="protein sequence ID" value="ETO12970.1"/>
    <property type="molecule type" value="Genomic_DNA"/>
</dbReference>
<evidence type="ECO:0000259" key="3">
    <source>
        <dbReference type="Pfam" id="PF02230"/>
    </source>
</evidence>
<keyword evidence="5" id="KW-1185">Reference proteome</keyword>
<evidence type="ECO:0000313" key="4">
    <source>
        <dbReference type="EMBL" id="ETO12970.1"/>
    </source>
</evidence>
<dbReference type="Pfam" id="PF02230">
    <property type="entry name" value="Abhydrolase_2"/>
    <property type="match status" value="1"/>
</dbReference>
<evidence type="ECO:0000256" key="1">
    <source>
        <dbReference type="ARBA" id="ARBA00006499"/>
    </source>
</evidence>
<dbReference type="InterPro" id="IPR029058">
    <property type="entry name" value="AB_hydrolase_fold"/>
</dbReference>
<comment type="similarity">
    <text evidence="1">Belongs to the AB hydrolase superfamily. AB hydrolase 2 family.</text>
</comment>
<evidence type="ECO:0000256" key="2">
    <source>
        <dbReference type="ARBA" id="ARBA00022801"/>
    </source>
</evidence>
<evidence type="ECO:0000313" key="5">
    <source>
        <dbReference type="Proteomes" id="UP000023152"/>
    </source>
</evidence>
<feature type="domain" description="Phospholipase/carboxylesterase/thioesterase" evidence="3">
    <location>
        <begin position="35"/>
        <end position="249"/>
    </location>
</feature>
<protein>
    <submittedName>
        <fullName evidence="4">Phospholipase</fullName>
    </submittedName>
</protein>
<proteinExistence type="inferred from homology"/>
<dbReference type="OrthoDB" id="2418081at2759"/>
<organism evidence="4 5">
    <name type="scientific">Reticulomyxa filosa</name>
    <dbReference type="NCBI Taxonomy" id="46433"/>
    <lineage>
        <taxon>Eukaryota</taxon>
        <taxon>Sar</taxon>
        <taxon>Rhizaria</taxon>
        <taxon>Retaria</taxon>
        <taxon>Foraminifera</taxon>
        <taxon>Monothalamids</taxon>
        <taxon>Reticulomyxidae</taxon>
        <taxon>Reticulomyxa</taxon>
    </lineage>
</organism>
<name>X6MIT7_RETFI</name>
<dbReference type="InterPro" id="IPR003140">
    <property type="entry name" value="PLipase/COase/thioEstase"/>
</dbReference>
<dbReference type="Gene3D" id="3.40.50.1820">
    <property type="entry name" value="alpha/beta hydrolase"/>
    <property type="match status" value="1"/>
</dbReference>
<gene>
    <name evidence="4" type="ORF">RFI_24406</name>
</gene>
<keyword evidence="2" id="KW-0378">Hydrolase</keyword>
<dbReference type="Proteomes" id="UP000023152">
    <property type="component" value="Unassembled WGS sequence"/>
</dbReference>
<dbReference type="GO" id="GO:0052689">
    <property type="term" value="F:carboxylic ester hydrolase activity"/>
    <property type="evidence" value="ECO:0007669"/>
    <property type="project" value="TreeGrafter"/>
</dbReference>
<accession>X6MIT7</accession>
<reference evidence="4 5" key="1">
    <citation type="journal article" date="2013" name="Curr. Biol.">
        <title>The Genome of the Foraminiferan Reticulomyxa filosa.</title>
        <authorList>
            <person name="Glockner G."/>
            <person name="Hulsmann N."/>
            <person name="Schleicher M."/>
            <person name="Noegel A.A."/>
            <person name="Eichinger L."/>
            <person name="Gallinger C."/>
            <person name="Pawlowski J."/>
            <person name="Sierra R."/>
            <person name="Euteneuer U."/>
            <person name="Pillet L."/>
            <person name="Moustafa A."/>
            <person name="Platzer M."/>
            <person name="Groth M."/>
            <person name="Szafranski K."/>
            <person name="Schliwa M."/>
        </authorList>
    </citation>
    <scope>NUCLEOTIDE SEQUENCE [LARGE SCALE GENOMIC DNA]</scope>
</reference>
<dbReference type="GO" id="GO:0005737">
    <property type="term" value="C:cytoplasm"/>
    <property type="evidence" value="ECO:0007669"/>
    <property type="project" value="TreeGrafter"/>
</dbReference>
<dbReference type="PANTHER" id="PTHR10655:SF17">
    <property type="entry name" value="LYSOPHOSPHOLIPASE-LIKE PROTEIN 1"/>
    <property type="match status" value="1"/>
</dbReference>
<dbReference type="AlphaFoldDB" id="X6MIT7"/>